<dbReference type="EMBL" id="KN832128">
    <property type="protein sequence ID" value="KIN93889.1"/>
    <property type="molecule type" value="Genomic_DNA"/>
</dbReference>
<dbReference type="AlphaFoldDB" id="A0A0C3MYD8"/>
<dbReference type="InParanoid" id="A0A0C3MYD8"/>
<protein>
    <submittedName>
        <fullName evidence="2">Uncharacterized protein</fullName>
    </submittedName>
</protein>
<evidence type="ECO:0000313" key="3">
    <source>
        <dbReference type="Proteomes" id="UP000054217"/>
    </source>
</evidence>
<sequence length="55" mass="6252">MRILPFSSTGCLLYALNHPYEQMICYSRNSKPTKSQIHLSSQTTHVQPDLSHSCT</sequence>
<proteinExistence type="predicted"/>
<name>A0A0C3MYD8_PISTI</name>
<evidence type="ECO:0000256" key="1">
    <source>
        <dbReference type="SAM" id="MobiDB-lite"/>
    </source>
</evidence>
<accession>A0A0C3MYD8</accession>
<dbReference type="HOGENOM" id="CLU_3033351_0_0_1"/>
<gene>
    <name evidence="2" type="ORF">M404DRAFT_432939</name>
</gene>
<keyword evidence="3" id="KW-1185">Reference proteome</keyword>
<evidence type="ECO:0000313" key="2">
    <source>
        <dbReference type="EMBL" id="KIN93889.1"/>
    </source>
</evidence>
<dbReference type="Proteomes" id="UP000054217">
    <property type="component" value="Unassembled WGS sequence"/>
</dbReference>
<organism evidence="2 3">
    <name type="scientific">Pisolithus tinctorius Marx 270</name>
    <dbReference type="NCBI Taxonomy" id="870435"/>
    <lineage>
        <taxon>Eukaryota</taxon>
        <taxon>Fungi</taxon>
        <taxon>Dikarya</taxon>
        <taxon>Basidiomycota</taxon>
        <taxon>Agaricomycotina</taxon>
        <taxon>Agaricomycetes</taxon>
        <taxon>Agaricomycetidae</taxon>
        <taxon>Boletales</taxon>
        <taxon>Sclerodermatineae</taxon>
        <taxon>Pisolithaceae</taxon>
        <taxon>Pisolithus</taxon>
    </lineage>
</organism>
<reference evidence="2 3" key="1">
    <citation type="submission" date="2014-04" db="EMBL/GenBank/DDBJ databases">
        <authorList>
            <consortium name="DOE Joint Genome Institute"/>
            <person name="Kuo A."/>
            <person name="Kohler A."/>
            <person name="Costa M.D."/>
            <person name="Nagy L.G."/>
            <person name="Floudas D."/>
            <person name="Copeland A."/>
            <person name="Barry K.W."/>
            <person name="Cichocki N."/>
            <person name="Veneault-Fourrey C."/>
            <person name="LaButti K."/>
            <person name="Lindquist E.A."/>
            <person name="Lipzen A."/>
            <person name="Lundell T."/>
            <person name="Morin E."/>
            <person name="Murat C."/>
            <person name="Sun H."/>
            <person name="Tunlid A."/>
            <person name="Henrissat B."/>
            <person name="Grigoriev I.V."/>
            <person name="Hibbett D.S."/>
            <person name="Martin F."/>
            <person name="Nordberg H.P."/>
            <person name="Cantor M.N."/>
            <person name="Hua S.X."/>
        </authorList>
    </citation>
    <scope>NUCLEOTIDE SEQUENCE [LARGE SCALE GENOMIC DNA]</scope>
    <source>
        <strain evidence="2 3">Marx 270</strain>
    </source>
</reference>
<feature type="region of interest" description="Disordered" evidence="1">
    <location>
        <begin position="36"/>
        <end position="55"/>
    </location>
</feature>
<reference evidence="3" key="2">
    <citation type="submission" date="2015-01" db="EMBL/GenBank/DDBJ databases">
        <title>Evolutionary Origins and Diversification of the Mycorrhizal Mutualists.</title>
        <authorList>
            <consortium name="DOE Joint Genome Institute"/>
            <consortium name="Mycorrhizal Genomics Consortium"/>
            <person name="Kohler A."/>
            <person name="Kuo A."/>
            <person name="Nagy L.G."/>
            <person name="Floudas D."/>
            <person name="Copeland A."/>
            <person name="Barry K.W."/>
            <person name="Cichocki N."/>
            <person name="Veneault-Fourrey C."/>
            <person name="LaButti K."/>
            <person name="Lindquist E.A."/>
            <person name="Lipzen A."/>
            <person name="Lundell T."/>
            <person name="Morin E."/>
            <person name="Murat C."/>
            <person name="Riley R."/>
            <person name="Ohm R."/>
            <person name="Sun H."/>
            <person name="Tunlid A."/>
            <person name="Henrissat B."/>
            <person name="Grigoriev I.V."/>
            <person name="Hibbett D.S."/>
            <person name="Martin F."/>
        </authorList>
    </citation>
    <scope>NUCLEOTIDE SEQUENCE [LARGE SCALE GENOMIC DNA]</scope>
    <source>
        <strain evidence="3">Marx 270</strain>
    </source>
</reference>